<accession>A0A1F7RZG3</accession>
<evidence type="ECO:0000313" key="2">
    <source>
        <dbReference type="Proteomes" id="UP000179266"/>
    </source>
</evidence>
<protein>
    <submittedName>
        <fullName evidence="1">Uncharacterized protein</fullName>
    </submittedName>
</protein>
<proteinExistence type="predicted"/>
<dbReference type="EMBL" id="MGDD01000111">
    <property type="protein sequence ID" value="OGL46820.1"/>
    <property type="molecule type" value="Genomic_DNA"/>
</dbReference>
<gene>
    <name evidence="1" type="ORF">A2161_09990</name>
</gene>
<comment type="caution">
    <text evidence="1">The sequence shown here is derived from an EMBL/GenBank/DDBJ whole genome shotgun (WGS) entry which is preliminary data.</text>
</comment>
<name>A0A1F7RZG3_9BACT</name>
<dbReference type="Proteomes" id="UP000179266">
    <property type="component" value="Unassembled WGS sequence"/>
</dbReference>
<reference evidence="1 2" key="1">
    <citation type="journal article" date="2016" name="Nat. Commun.">
        <title>Thousands of microbial genomes shed light on interconnected biogeochemical processes in an aquifer system.</title>
        <authorList>
            <person name="Anantharaman K."/>
            <person name="Brown C.T."/>
            <person name="Hug L.A."/>
            <person name="Sharon I."/>
            <person name="Castelle C.J."/>
            <person name="Probst A.J."/>
            <person name="Thomas B.C."/>
            <person name="Singh A."/>
            <person name="Wilkins M.J."/>
            <person name="Karaoz U."/>
            <person name="Brodie E.L."/>
            <person name="Williams K.H."/>
            <person name="Hubbard S.S."/>
            <person name="Banfield J.F."/>
        </authorList>
    </citation>
    <scope>NUCLEOTIDE SEQUENCE [LARGE SCALE GENOMIC DNA]</scope>
</reference>
<sequence>MLLTWTDSIKADIQTAEILMGTAEFVVFFQQCIKIISKTLQHFIYVSTNNFPEEESLEFLFNLSVSVDGKLAAYTIGIQEFETIQQNFINSHICDVPEGSTRSNYLDFCNEFFSFILKRLKQ</sequence>
<dbReference type="AlphaFoldDB" id="A0A1F7RZG3"/>
<organism evidence="1 2">
    <name type="scientific">Candidatus Schekmanbacteria bacterium RBG_13_48_7</name>
    <dbReference type="NCBI Taxonomy" id="1817878"/>
    <lineage>
        <taxon>Bacteria</taxon>
        <taxon>Candidatus Schekmaniibacteriota</taxon>
    </lineage>
</organism>
<evidence type="ECO:0000313" key="1">
    <source>
        <dbReference type="EMBL" id="OGL46820.1"/>
    </source>
</evidence>